<evidence type="ECO:0000259" key="2">
    <source>
        <dbReference type="PROSITE" id="PS50191"/>
    </source>
</evidence>
<dbReference type="Gene3D" id="3.40.525.10">
    <property type="entry name" value="CRAL-TRIO lipid binding domain"/>
    <property type="match status" value="1"/>
</dbReference>
<dbReference type="SUPFAM" id="SSF52087">
    <property type="entry name" value="CRAL/TRIO domain"/>
    <property type="match status" value="1"/>
</dbReference>
<dbReference type="PROSITE" id="PS50238">
    <property type="entry name" value="RHOGAP"/>
    <property type="match status" value="1"/>
</dbReference>
<comment type="caution">
    <text evidence="4">The sequence shown here is derived from an EMBL/GenBank/DDBJ whole genome shotgun (WGS) entry which is preliminary data.</text>
</comment>
<name>A0A2G5HKK0_CERBT</name>
<dbReference type="Pfam" id="PF13716">
    <property type="entry name" value="CRAL_TRIO_2"/>
    <property type="match status" value="1"/>
</dbReference>
<dbReference type="CDD" id="cd00159">
    <property type="entry name" value="RhoGAP"/>
    <property type="match status" value="1"/>
</dbReference>
<dbReference type="OrthoDB" id="410651at2759"/>
<feature type="compositionally biased region" description="Polar residues" evidence="1">
    <location>
        <begin position="701"/>
        <end position="727"/>
    </location>
</feature>
<dbReference type="InterPro" id="IPR036865">
    <property type="entry name" value="CRAL-TRIO_dom_sf"/>
</dbReference>
<gene>
    <name evidence="4" type="ORF">CB0940_04554</name>
</gene>
<dbReference type="GO" id="GO:0007264">
    <property type="term" value="P:small GTPase-mediated signal transduction"/>
    <property type="evidence" value="ECO:0007669"/>
    <property type="project" value="TreeGrafter"/>
</dbReference>
<evidence type="ECO:0000313" key="5">
    <source>
        <dbReference type="Proteomes" id="UP000230605"/>
    </source>
</evidence>
<protein>
    <submittedName>
        <fullName evidence="4">Caytaxin</fullName>
    </submittedName>
</protein>
<dbReference type="InterPro" id="IPR008936">
    <property type="entry name" value="Rho_GTPase_activation_prot"/>
</dbReference>
<feature type="region of interest" description="Disordered" evidence="1">
    <location>
        <begin position="880"/>
        <end position="904"/>
    </location>
</feature>
<dbReference type="CDD" id="cd00170">
    <property type="entry name" value="SEC14"/>
    <property type="match status" value="1"/>
</dbReference>
<dbReference type="InterPro" id="IPR001251">
    <property type="entry name" value="CRAL-TRIO_dom"/>
</dbReference>
<dbReference type="AlphaFoldDB" id="A0A2G5HKK0"/>
<dbReference type="SUPFAM" id="SSF48350">
    <property type="entry name" value="GTPase activation domain, GAP"/>
    <property type="match status" value="1"/>
</dbReference>
<evidence type="ECO:0000313" key="4">
    <source>
        <dbReference type="EMBL" id="PIA92733.1"/>
    </source>
</evidence>
<dbReference type="PROSITE" id="PS50191">
    <property type="entry name" value="CRAL_TRIO"/>
    <property type="match status" value="1"/>
</dbReference>
<sequence>MTEPAILTSAARCYDCSSFSPLSCLPTMRSALRTALAADAQWRTGRARSNSLSTVPPAPDSADYLPELAAIAATILYRSPLPSKDGRPVYILNAAAFPDAFEVDYDSLLSYVLARLPGEDELIAGTEYEIVFFAGGPPDNATAEKKQGPATGWYLQAYHVLGRALRKKLAMLYIVHPRTWVRVLLNIFGTIVSPKFRRKIVHVNCLTSLALHIPIEHLLTPPSAYLQDRKYSPNIYSPFVTGRRAFSVKQPFPRNIDSGRTRLPRALRETTAFLVEPSNLKTEGIFRIPPHSVLVGVLREAYDRGQKWIVWKDQGATFVQPGLAKSLVDEIRLEDAYGVHSAASLIKTWYRELREPVFPESCYATLRERYSDPDTELTPEDMVDIILPTSSMSPLPPTSREILTRHLLPLLSLVASHEPHNKMGAENLAICFAMCLVCGSDQMADAKISSIVKRILVAAIDMWPQLRAGIDIEERAFYADLSPPIDPNEYEDPLEALRRPSDGSDASSEKSQIGHRISMNESDSSDSSSEKPPALPPRRRSRATSLKAALAPHLPNVELPKLPRRNKAAQREPSPSAQPGYEPASDAAYVGAPPRYSSLFDYEGRNLPRSDSPGSYAPIHAGGVSPPKSNDASMDLLDDSRAQKPIHRRPVGESSRSRPVSTEIIGSIPGITGDVPKRKPVSRQTSVKGENRPAETALHNDLQTASTSTAPENTSQNESTTASQQNGPVISSTSSSSPSMPFVPPGTHALLAEMAARQAANNVTQNNVIDIQAASASTNSATNAPRSAPGDLAVKPPHLPTSPSSSANAAVFRKPSWQASAANKQRPDIQSLAKPILPTRTSNTAVPLISTANVDGASGGAVQHVPKPRAPSAGLLNRMNSWESRGSTDSQATSNSAKLEPRRLDLKKSSVDDLRRLYEERATTATTLVQLGRRASSKH</sequence>
<dbReference type="GO" id="GO:0005737">
    <property type="term" value="C:cytoplasm"/>
    <property type="evidence" value="ECO:0007669"/>
    <property type="project" value="TreeGrafter"/>
</dbReference>
<dbReference type="PANTHER" id="PTHR45808">
    <property type="entry name" value="RHO GTPASE-ACTIVATING PROTEIN 68F"/>
    <property type="match status" value="1"/>
</dbReference>
<evidence type="ECO:0000256" key="1">
    <source>
        <dbReference type="SAM" id="MobiDB-lite"/>
    </source>
</evidence>
<feature type="compositionally biased region" description="Low complexity" evidence="1">
    <location>
        <begin position="728"/>
        <end position="740"/>
    </location>
</feature>
<accession>A0A2G5HKK0</accession>
<feature type="domain" description="Rho-GAP" evidence="3">
    <location>
        <begin position="250"/>
        <end position="463"/>
    </location>
</feature>
<dbReference type="Pfam" id="PF00620">
    <property type="entry name" value="RhoGAP"/>
    <property type="match status" value="1"/>
</dbReference>
<feature type="region of interest" description="Disordered" evidence="1">
    <location>
        <begin position="482"/>
        <end position="746"/>
    </location>
</feature>
<dbReference type="GO" id="GO:0005096">
    <property type="term" value="F:GTPase activator activity"/>
    <property type="evidence" value="ECO:0007669"/>
    <property type="project" value="TreeGrafter"/>
</dbReference>
<evidence type="ECO:0000259" key="3">
    <source>
        <dbReference type="PROSITE" id="PS50238"/>
    </source>
</evidence>
<dbReference type="EMBL" id="LKMD01000105">
    <property type="protein sequence ID" value="PIA92733.1"/>
    <property type="molecule type" value="Genomic_DNA"/>
</dbReference>
<feature type="region of interest" description="Disordered" evidence="1">
    <location>
        <begin position="817"/>
        <end position="836"/>
    </location>
</feature>
<reference evidence="4 5" key="1">
    <citation type="submission" date="2015-10" db="EMBL/GenBank/DDBJ databases">
        <title>The cercosporin biosynthetic gene cluster was horizontally transferred to several fungal lineages and shown to be expanded in Cercospora beticola based on microsynteny with recipient genomes.</title>
        <authorList>
            <person name="De Jonge R."/>
            <person name="Ebert M.K."/>
            <person name="Suttle J.C."/>
            <person name="Jurick Ii W.M."/>
            <person name="Secor G.A."/>
            <person name="Thomma B.P."/>
            <person name="Van De Peer Y."/>
            <person name="Bolton M.D."/>
        </authorList>
    </citation>
    <scope>NUCLEOTIDE SEQUENCE [LARGE SCALE GENOMIC DNA]</scope>
    <source>
        <strain evidence="4 5">09-40</strain>
    </source>
</reference>
<proteinExistence type="predicted"/>
<dbReference type="PANTHER" id="PTHR45808:SF2">
    <property type="entry name" value="RHO GTPASE-ACTIVATING PROTEIN 68F"/>
    <property type="match status" value="1"/>
</dbReference>
<dbReference type="Gene3D" id="1.10.555.10">
    <property type="entry name" value="Rho GTPase activation protein"/>
    <property type="match status" value="1"/>
</dbReference>
<dbReference type="Proteomes" id="UP000230605">
    <property type="component" value="Chromosome 4"/>
</dbReference>
<dbReference type="SMART" id="SM00324">
    <property type="entry name" value="RhoGAP"/>
    <property type="match status" value="1"/>
</dbReference>
<feature type="compositionally biased region" description="Polar residues" evidence="1">
    <location>
        <begin position="880"/>
        <end position="897"/>
    </location>
</feature>
<dbReference type="InterPro" id="IPR000198">
    <property type="entry name" value="RhoGAP_dom"/>
</dbReference>
<feature type="region of interest" description="Disordered" evidence="1">
    <location>
        <begin position="780"/>
        <end position="811"/>
    </location>
</feature>
<feature type="domain" description="CRAL-TRIO" evidence="2">
    <location>
        <begin position="65"/>
        <end position="233"/>
    </location>
</feature>
<organism evidence="4 5">
    <name type="scientific">Cercospora beticola</name>
    <name type="common">Sugarbeet leaf spot fungus</name>
    <dbReference type="NCBI Taxonomy" id="122368"/>
    <lineage>
        <taxon>Eukaryota</taxon>
        <taxon>Fungi</taxon>
        <taxon>Dikarya</taxon>
        <taxon>Ascomycota</taxon>
        <taxon>Pezizomycotina</taxon>
        <taxon>Dothideomycetes</taxon>
        <taxon>Dothideomycetidae</taxon>
        <taxon>Mycosphaerellales</taxon>
        <taxon>Mycosphaerellaceae</taxon>
        <taxon>Cercospora</taxon>
    </lineage>
</organism>